<dbReference type="InterPro" id="IPR036909">
    <property type="entry name" value="Cyt_c-like_dom_sf"/>
</dbReference>
<dbReference type="RefSeq" id="WP_132319000.1">
    <property type="nucleotide sequence ID" value="NZ_FWZT01000008.1"/>
</dbReference>
<name>A0A1Y6BX39_9BACT</name>
<keyword evidence="9" id="KW-1185">Reference proteome</keyword>
<keyword evidence="4" id="KW-0249">Electron transport</keyword>
<dbReference type="GO" id="GO:0046872">
    <property type="term" value="F:metal ion binding"/>
    <property type="evidence" value="ECO:0007669"/>
    <property type="project" value="UniProtKB-KW"/>
</dbReference>
<dbReference type="SUPFAM" id="SSF46626">
    <property type="entry name" value="Cytochrome c"/>
    <property type="match status" value="1"/>
</dbReference>
<evidence type="ECO:0000313" key="8">
    <source>
        <dbReference type="EMBL" id="SMF25464.1"/>
    </source>
</evidence>
<dbReference type="STRING" id="1513793.SAMN06296036_10872"/>
<evidence type="ECO:0000259" key="7">
    <source>
        <dbReference type="PROSITE" id="PS51007"/>
    </source>
</evidence>
<evidence type="ECO:0000256" key="6">
    <source>
        <dbReference type="PROSITE-ProRule" id="PRU00433"/>
    </source>
</evidence>
<protein>
    <submittedName>
        <fullName evidence="8">Cytochrome c553</fullName>
    </submittedName>
</protein>
<sequence>MNRWSKVMLCVLGLTWQTYGWADGAKLYTAKLCHTCHGANGAKPIMPLYPKLCGQSAEYLKQQSLLIKSGKRNSGMSAAMMAMVSAVTEAEFDQIAKFLEGAPCSDSAPEASKAKKK</sequence>
<evidence type="ECO:0000313" key="9">
    <source>
        <dbReference type="Proteomes" id="UP000192907"/>
    </source>
</evidence>
<gene>
    <name evidence="8" type="ORF">SAMN06296036_10872</name>
</gene>
<dbReference type="OrthoDB" id="9773456at2"/>
<keyword evidence="1" id="KW-0813">Transport</keyword>
<dbReference type="EMBL" id="FWZT01000008">
    <property type="protein sequence ID" value="SMF25464.1"/>
    <property type="molecule type" value="Genomic_DNA"/>
</dbReference>
<proteinExistence type="predicted"/>
<dbReference type="GO" id="GO:0020037">
    <property type="term" value="F:heme binding"/>
    <property type="evidence" value="ECO:0007669"/>
    <property type="project" value="InterPro"/>
</dbReference>
<evidence type="ECO:0000256" key="5">
    <source>
        <dbReference type="ARBA" id="ARBA00023004"/>
    </source>
</evidence>
<reference evidence="9" key="1">
    <citation type="submission" date="2017-04" db="EMBL/GenBank/DDBJ databases">
        <authorList>
            <person name="Varghese N."/>
            <person name="Submissions S."/>
        </authorList>
    </citation>
    <scope>NUCLEOTIDE SEQUENCE [LARGE SCALE GENOMIC DNA]</scope>
    <source>
        <strain evidence="9">RKEM611</strain>
    </source>
</reference>
<dbReference type="PROSITE" id="PS51007">
    <property type="entry name" value="CYTC"/>
    <property type="match status" value="1"/>
</dbReference>
<evidence type="ECO:0000256" key="3">
    <source>
        <dbReference type="ARBA" id="ARBA00022723"/>
    </source>
</evidence>
<organism evidence="8 9">
    <name type="scientific">Pseudobacteriovorax antillogorgiicola</name>
    <dbReference type="NCBI Taxonomy" id="1513793"/>
    <lineage>
        <taxon>Bacteria</taxon>
        <taxon>Pseudomonadati</taxon>
        <taxon>Bdellovibrionota</taxon>
        <taxon>Oligoflexia</taxon>
        <taxon>Oligoflexales</taxon>
        <taxon>Pseudobacteriovoracaceae</taxon>
        <taxon>Pseudobacteriovorax</taxon>
    </lineage>
</organism>
<dbReference type="Proteomes" id="UP000192907">
    <property type="component" value="Unassembled WGS sequence"/>
</dbReference>
<keyword evidence="2 6" id="KW-0349">Heme</keyword>
<dbReference type="InterPro" id="IPR050597">
    <property type="entry name" value="Cytochrome_c_Oxidase_Subunit"/>
</dbReference>
<dbReference type="AlphaFoldDB" id="A0A1Y6BX39"/>
<evidence type="ECO:0000256" key="1">
    <source>
        <dbReference type="ARBA" id="ARBA00022448"/>
    </source>
</evidence>
<keyword evidence="3 6" id="KW-0479">Metal-binding</keyword>
<dbReference type="InterPro" id="IPR009056">
    <property type="entry name" value="Cyt_c-like_dom"/>
</dbReference>
<keyword evidence="5 6" id="KW-0408">Iron</keyword>
<dbReference type="Gene3D" id="1.10.760.10">
    <property type="entry name" value="Cytochrome c-like domain"/>
    <property type="match status" value="1"/>
</dbReference>
<feature type="domain" description="Cytochrome c" evidence="7">
    <location>
        <begin position="19"/>
        <end position="103"/>
    </location>
</feature>
<dbReference type="PANTHER" id="PTHR33751">
    <property type="entry name" value="CBB3-TYPE CYTOCHROME C OXIDASE SUBUNIT FIXP"/>
    <property type="match status" value="1"/>
</dbReference>
<dbReference type="PANTHER" id="PTHR33751:SF9">
    <property type="entry name" value="CYTOCHROME C4"/>
    <property type="match status" value="1"/>
</dbReference>
<dbReference type="Pfam" id="PF00034">
    <property type="entry name" value="Cytochrom_C"/>
    <property type="match status" value="1"/>
</dbReference>
<accession>A0A1Y6BX39</accession>
<evidence type="ECO:0000256" key="2">
    <source>
        <dbReference type="ARBA" id="ARBA00022617"/>
    </source>
</evidence>
<dbReference type="GO" id="GO:0009055">
    <property type="term" value="F:electron transfer activity"/>
    <property type="evidence" value="ECO:0007669"/>
    <property type="project" value="InterPro"/>
</dbReference>
<evidence type="ECO:0000256" key="4">
    <source>
        <dbReference type="ARBA" id="ARBA00022982"/>
    </source>
</evidence>